<name>A0ABM7IKJ8_9MYCO</name>
<dbReference type="Proteomes" id="UP000465609">
    <property type="component" value="Chromosome"/>
</dbReference>
<protein>
    <submittedName>
        <fullName evidence="2">Uncharacterized protein</fullName>
    </submittedName>
</protein>
<reference evidence="2 3" key="1">
    <citation type="journal article" date="2019" name="Emerg. Microbes Infect.">
        <title>Comprehensive subspecies identification of 175 nontuberculous mycobacteria species based on 7547 genomic profiles.</title>
        <authorList>
            <person name="Matsumoto Y."/>
            <person name="Kinjo T."/>
            <person name="Motooka D."/>
            <person name="Nabeya D."/>
            <person name="Jung N."/>
            <person name="Uechi K."/>
            <person name="Horii T."/>
            <person name="Iida T."/>
            <person name="Fujita J."/>
            <person name="Nakamura S."/>
        </authorList>
    </citation>
    <scope>NUCLEOTIDE SEQUENCE [LARGE SCALE GENOMIC DNA]</scope>
    <source>
        <strain evidence="2 3">JCM 15296</strain>
    </source>
</reference>
<keyword evidence="3" id="KW-1185">Reference proteome</keyword>
<feature type="region of interest" description="Disordered" evidence="1">
    <location>
        <begin position="1"/>
        <end position="41"/>
    </location>
</feature>
<feature type="region of interest" description="Disordered" evidence="1">
    <location>
        <begin position="53"/>
        <end position="73"/>
    </location>
</feature>
<evidence type="ECO:0000313" key="2">
    <source>
        <dbReference type="EMBL" id="BBX87219.1"/>
    </source>
</evidence>
<accession>A0ABM7IKJ8</accession>
<evidence type="ECO:0000256" key="1">
    <source>
        <dbReference type="SAM" id="MobiDB-lite"/>
    </source>
</evidence>
<dbReference type="EMBL" id="AP022577">
    <property type="protein sequence ID" value="BBX87219.1"/>
    <property type="molecule type" value="Genomic_DNA"/>
</dbReference>
<proteinExistence type="predicted"/>
<gene>
    <name evidence="2" type="ORF">MAUB_50920</name>
</gene>
<organism evidence="2 3">
    <name type="scientific">Mycolicibacterium aubagnense</name>
    <dbReference type="NCBI Taxonomy" id="319707"/>
    <lineage>
        <taxon>Bacteria</taxon>
        <taxon>Bacillati</taxon>
        <taxon>Actinomycetota</taxon>
        <taxon>Actinomycetes</taxon>
        <taxon>Mycobacteriales</taxon>
        <taxon>Mycobacteriaceae</taxon>
        <taxon>Mycolicibacterium</taxon>
    </lineage>
</organism>
<evidence type="ECO:0000313" key="3">
    <source>
        <dbReference type="Proteomes" id="UP000465609"/>
    </source>
</evidence>
<sequence>MMLTVPGPSLPVTDTVPPDTELTRPDTRSLPPGAGLADDGDELPAVEEVADGVLDDPQAARESAAKPVTVATA</sequence>